<name>A0ABW5VQ90_9MICO</name>
<gene>
    <name evidence="5" type="ORF">ACFS27_02430</name>
</gene>
<sequence length="207" mass="22101">MYRLGYTPWERYRPAAEAQLGSLLDLVAEGRPEGLGRALDVGCGRGQFTPGLARRGWEAVGVDIVPEAIQAARQKSPAEVTYVVGDATDLESAGLGLFDLFVDIGCFQGLDAGQRAAEARGVTALAAPGASMLLLAFGQSRYQRLVEGVSQAQVVAAFQEWELVAVESADTAGLGWPMNRSSPKWYLFQRLAREATEAGAADPDPSR</sequence>
<proteinExistence type="predicted"/>
<evidence type="ECO:0000256" key="3">
    <source>
        <dbReference type="ARBA" id="ARBA00022691"/>
    </source>
</evidence>
<keyword evidence="2 5" id="KW-0808">Transferase</keyword>
<dbReference type="GO" id="GO:0032259">
    <property type="term" value="P:methylation"/>
    <property type="evidence" value="ECO:0007669"/>
    <property type="project" value="UniProtKB-KW"/>
</dbReference>
<dbReference type="Proteomes" id="UP001597479">
    <property type="component" value="Unassembled WGS sequence"/>
</dbReference>
<dbReference type="GO" id="GO:0061542">
    <property type="term" value="F:3-demethylubiquinol 3-O-methyltransferase activity"/>
    <property type="evidence" value="ECO:0007669"/>
    <property type="project" value="UniProtKB-EC"/>
</dbReference>
<reference evidence="6" key="1">
    <citation type="journal article" date="2019" name="Int. J. Syst. Evol. Microbiol.">
        <title>The Global Catalogue of Microorganisms (GCM) 10K type strain sequencing project: providing services to taxonomists for standard genome sequencing and annotation.</title>
        <authorList>
            <consortium name="The Broad Institute Genomics Platform"/>
            <consortium name="The Broad Institute Genome Sequencing Center for Infectious Disease"/>
            <person name="Wu L."/>
            <person name="Ma J."/>
        </authorList>
    </citation>
    <scope>NUCLEOTIDE SEQUENCE [LARGE SCALE GENOMIC DNA]</scope>
    <source>
        <strain evidence="6">CCM 7044</strain>
    </source>
</reference>
<dbReference type="EMBL" id="JBHUOG010000001">
    <property type="protein sequence ID" value="MFD2792398.1"/>
    <property type="molecule type" value="Genomic_DNA"/>
</dbReference>
<organism evidence="5 6">
    <name type="scientific">Promicromonospora vindobonensis</name>
    <dbReference type="NCBI Taxonomy" id="195748"/>
    <lineage>
        <taxon>Bacteria</taxon>
        <taxon>Bacillati</taxon>
        <taxon>Actinomycetota</taxon>
        <taxon>Actinomycetes</taxon>
        <taxon>Micrococcales</taxon>
        <taxon>Promicromonosporaceae</taxon>
        <taxon>Promicromonospora</taxon>
    </lineage>
</organism>
<keyword evidence="3" id="KW-0949">S-adenosyl-L-methionine</keyword>
<dbReference type="InterPro" id="IPR029063">
    <property type="entry name" value="SAM-dependent_MTases_sf"/>
</dbReference>
<feature type="domain" description="Methyltransferase" evidence="4">
    <location>
        <begin position="39"/>
        <end position="123"/>
    </location>
</feature>
<dbReference type="GO" id="GO:0102208">
    <property type="term" value="F:2-polyprenyl-6-hydroxyphenol methylase activity"/>
    <property type="evidence" value="ECO:0007669"/>
    <property type="project" value="UniProtKB-EC"/>
</dbReference>
<dbReference type="PANTHER" id="PTHR43464">
    <property type="entry name" value="METHYLTRANSFERASE"/>
    <property type="match status" value="1"/>
</dbReference>
<evidence type="ECO:0000256" key="1">
    <source>
        <dbReference type="ARBA" id="ARBA00022603"/>
    </source>
</evidence>
<dbReference type="Gene3D" id="3.40.50.150">
    <property type="entry name" value="Vaccinia Virus protein VP39"/>
    <property type="match status" value="1"/>
</dbReference>
<evidence type="ECO:0000313" key="6">
    <source>
        <dbReference type="Proteomes" id="UP001597479"/>
    </source>
</evidence>
<dbReference type="InterPro" id="IPR041698">
    <property type="entry name" value="Methyltransf_25"/>
</dbReference>
<dbReference type="SUPFAM" id="SSF53335">
    <property type="entry name" value="S-adenosyl-L-methionine-dependent methyltransferases"/>
    <property type="match status" value="1"/>
</dbReference>
<keyword evidence="6" id="KW-1185">Reference proteome</keyword>
<dbReference type="PANTHER" id="PTHR43464:SF19">
    <property type="entry name" value="UBIQUINONE BIOSYNTHESIS O-METHYLTRANSFERASE, MITOCHONDRIAL"/>
    <property type="match status" value="1"/>
</dbReference>
<dbReference type="EC" id="2.1.1.64" evidence="5"/>
<protein>
    <submittedName>
        <fullName evidence="5">Class I SAM-dependent methyltransferase</fullName>
        <ecNumber evidence="5">2.1.1.222</ecNumber>
        <ecNumber evidence="5">2.1.1.64</ecNumber>
    </submittedName>
</protein>
<keyword evidence="1 5" id="KW-0489">Methyltransferase</keyword>
<evidence type="ECO:0000259" key="4">
    <source>
        <dbReference type="Pfam" id="PF13649"/>
    </source>
</evidence>
<evidence type="ECO:0000313" key="5">
    <source>
        <dbReference type="EMBL" id="MFD2792398.1"/>
    </source>
</evidence>
<dbReference type="Pfam" id="PF13649">
    <property type="entry name" value="Methyltransf_25"/>
    <property type="match status" value="1"/>
</dbReference>
<comment type="caution">
    <text evidence="5">The sequence shown here is derived from an EMBL/GenBank/DDBJ whole genome shotgun (WGS) entry which is preliminary data.</text>
</comment>
<accession>A0ABW5VQ90</accession>
<evidence type="ECO:0000256" key="2">
    <source>
        <dbReference type="ARBA" id="ARBA00022679"/>
    </source>
</evidence>
<dbReference type="RefSeq" id="WP_377179985.1">
    <property type="nucleotide sequence ID" value="NZ_JBHUOG010000001.1"/>
</dbReference>
<dbReference type="CDD" id="cd02440">
    <property type="entry name" value="AdoMet_MTases"/>
    <property type="match status" value="1"/>
</dbReference>
<dbReference type="EC" id="2.1.1.222" evidence="5"/>